<reference evidence="2" key="1">
    <citation type="journal article" date="2016" name="Nat. Genet.">
        <title>A high-quality carrot genome assembly provides new insights into carotenoid accumulation and asterid genome evolution.</title>
        <authorList>
            <person name="Iorizzo M."/>
            <person name="Ellison S."/>
            <person name="Senalik D."/>
            <person name="Zeng P."/>
            <person name="Satapoomin P."/>
            <person name="Huang J."/>
            <person name="Bowman M."/>
            <person name="Iovene M."/>
            <person name="Sanseverino W."/>
            <person name="Cavagnaro P."/>
            <person name="Yildiz M."/>
            <person name="Macko-Podgorni A."/>
            <person name="Moranska E."/>
            <person name="Grzebelus E."/>
            <person name="Grzebelus D."/>
            <person name="Ashrafi H."/>
            <person name="Zheng Z."/>
            <person name="Cheng S."/>
            <person name="Spooner D."/>
            <person name="Van Deynze A."/>
            <person name="Simon P."/>
        </authorList>
    </citation>
    <scope>NUCLEOTIDE SEQUENCE [LARGE SCALE GENOMIC DNA]</scope>
    <source>
        <tissue evidence="2">Leaf</tissue>
    </source>
</reference>
<protein>
    <submittedName>
        <fullName evidence="2">Uncharacterized protein</fullName>
    </submittedName>
</protein>
<dbReference type="AlphaFoldDB" id="A0A162A6J4"/>
<name>A0A162A6J4_DAUCS</name>
<comment type="caution">
    <text evidence="2">The sequence shown here is derived from an EMBL/GenBank/DDBJ whole genome shotgun (WGS) entry which is preliminary data.</text>
</comment>
<feature type="region of interest" description="Disordered" evidence="1">
    <location>
        <begin position="80"/>
        <end position="108"/>
    </location>
</feature>
<evidence type="ECO:0000313" key="2">
    <source>
        <dbReference type="EMBL" id="KZM96902.1"/>
    </source>
</evidence>
<organism evidence="2">
    <name type="scientific">Daucus carota subsp. sativus</name>
    <name type="common">Carrot</name>
    <dbReference type="NCBI Taxonomy" id="79200"/>
    <lineage>
        <taxon>Eukaryota</taxon>
        <taxon>Viridiplantae</taxon>
        <taxon>Streptophyta</taxon>
        <taxon>Embryophyta</taxon>
        <taxon>Tracheophyta</taxon>
        <taxon>Spermatophyta</taxon>
        <taxon>Magnoliopsida</taxon>
        <taxon>eudicotyledons</taxon>
        <taxon>Gunneridae</taxon>
        <taxon>Pentapetalae</taxon>
        <taxon>asterids</taxon>
        <taxon>campanulids</taxon>
        <taxon>Apiales</taxon>
        <taxon>Apiaceae</taxon>
        <taxon>Apioideae</taxon>
        <taxon>Scandiceae</taxon>
        <taxon>Daucinae</taxon>
        <taxon>Daucus</taxon>
        <taxon>Daucus sect. Daucus</taxon>
    </lineage>
</organism>
<dbReference type="EMBL" id="LNRQ01000004">
    <property type="protein sequence ID" value="KZM96902.1"/>
    <property type="molecule type" value="Genomic_DNA"/>
</dbReference>
<proteinExistence type="predicted"/>
<dbReference type="Gramene" id="KZM96902">
    <property type="protein sequence ID" value="KZM96902"/>
    <property type="gene ID" value="DCAR_015736"/>
</dbReference>
<accession>A0A162A6J4</accession>
<sequence>MLLCNVQILHIITLPEQHPLHNRIFVFFGLSVVGEEFAELRDDEGGGGAGTEDHAGFDVVDGLVGGEFFEVVLGESWGRWGGSGEGDEGGRGGCVGSERGGGRLTVER</sequence>
<feature type="compositionally biased region" description="Gly residues" evidence="1">
    <location>
        <begin position="91"/>
        <end position="108"/>
    </location>
</feature>
<gene>
    <name evidence="2" type="ORF">DCAR_015736</name>
</gene>
<evidence type="ECO:0000256" key="1">
    <source>
        <dbReference type="SAM" id="MobiDB-lite"/>
    </source>
</evidence>